<dbReference type="InterPro" id="IPR036514">
    <property type="entry name" value="SGNH_hydro_sf"/>
</dbReference>
<name>A0A3N0GQT4_9ACTN</name>
<proteinExistence type="predicted"/>
<evidence type="ECO:0000313" key="4">
    <source>
        <dbReference type="EMBL" id="RNM14556.1"/>
    </source>
</evidence>
<reference evidence="4 5" key="1">
    <citation type="submission" date="2018-11" db="EMBL/GenBank/DDBJ databases">
        <authorList>
            <person name="Li F."/>
        </authorList>
    </citation>
    <scope>NUCLEOTIDE SEQUENCE [LARGE SCALE GENOMIC DNA]</scope>
    <source>
        <strain evidence="4 5">Gsoil 818</strain>
    </source>
</reference>
<evidence type="ECO:0000259" key="3">
    <source>
        <dbReference type="Pfam" id="PF13472"/>
    </source>
</evidence>
<accession>A0A3N0GQT4</accession>
<dbReference type="InterPro" id="IPR013830">
    <property type="entry name" value="SGNH_hydro"/>
</dbReference>
<feature type="region of interest" description="Disordered" evidence="1">
    <location>
        <begin position="26"/>
        <end position="56"/>
    </location>
</feature>
<keyword evidence="5" id="KW-1185">Reference proteome</keyword>
<evidence type="ECO:0000256" key="1">
    <source>
        <dbReference type="SAM" id="MobiDB-lite"/>
    </source>
</evidence>
<dbReference type="Gene3D" id="3.40.50.1110">
    <property type="entry name" value="SGNH hydrolase"/>
    <property type="match status" value="1"/>
</dbReference>
<keyword evidence="4" id="KW-0378">Hydrolase</keyword>
<dbReference type="CDD" id="cd00229">
    <property type="entry name" value="SGNH_hydrolase"/>
    <property type="match status" value="1"/>
</dbReference>
<evidence type="ECO:0000256" key="2">
    <source>
        <dbReference type="SAM" id="SignalP"/>
    </source>
</evidence>
<sequence length="280" mass="27963">MRSRAAVGALLLLVCAACAGPAGGARAARTSSRPASPSAPAPAAPSTTETGSTDPAARTVRVVGLGDSVMAGTNCGCAGLAEEYGSALGSRDGDHVLVTNLGVGGTVTDDLLENLQGDTATRSAIAAANVVLVTIGANDLLPELDEWRSEGCDDACFSGPAARMGRNLTKILAAVDAVQAGHRATVLVTDYWNVFTDGDVARSTGGQAQVEWSADITAAANDQICAAARSAGDTCVDLVPVFKPSGADPTRLLASDGDHPNAAGVQAIVAALLAATPAQR</sequence>
<feature type="domain" description="SGNH hydrolase-type esterase" evidence="3">
    <location>
        <begin position="65"/>
        <end position="267"/>
    </location>
</feature>
<protein>
    <submittedName>
        <fullName evidence="4">SGNH/GDSL hydrolase family protein</fullName>
    </submittedName>
</protein>
<feature type="chain" id="PRO_5039334585" evidence="2">
    <location>
        <begin position="20"/>
        <end position="280"/>
    </location>
</feature>
<dbReference type="EMBL" id="RJSF01000039">
    <property type="protein sequence ID" value="RNM14556.1"/>
    <property type="molecule type" value="Genomic_DNA"/>
</dbReference>
<evidence type="ECO:0000313" key="5">
    <source>
        <dbReference type="Proteomes" id="UP000279994"/>
    </source>
</evidence>
<gene>
    <name evidence="4" type="ORF">EFL26_10740</name>
</gene>
<keyword evidence="2" id="KW-0732">Signal</keyword>
<dbReference type="GO" id="GO:0004622">
    <property type="term" value="F:phosphatidylcholine lysophospholipase activity"/>
    <property type="evidence" value="ECO:0007669"/>
    <property type="project" value="TreeGrafter"/>
</dbReference>
<organism evidence="4 5">
    <name type="scientific">Nocardioides pocheonensis</name>
    <dbReference type="NCBI Taxonomy" id="661485"/>
    <lineage>
        <taxon>Bacteria</taxon>
        <taxon>Bacillati</taxon>
        <taxon>Actinomycetota</taxon>
        <taxon>Actinomycetes</taxon>
        <taxon>Propionibacteriales</taxon>
        <taxon>Nocardioidaceae</taxon>
        <taxon>Nocardioides</taxon>
    </lineage>
</organism>
<dbReference type="AlphaFoldDB" id="A0A3N0GQT4"/>
<feature type="compositionally biased region" description="Low complexity" evidence="1">
    <location>
        <begin position="26"/>
        <end position="36"/>
    </location>
</feature>
<comment type="caution">
    <text evidence="4">The sequence shown here is derived from an EMBL/GenBank/DDBJ whole genome shotgun (WGS) entry which is preliminary data.</text>
</comment>
<dbReference type="PANTHER" id="PTHR30383">
    <property type="entry name" value="THIOESTERASE 1/PROTEASE 1/LYSOPHOSPHOLIPASE L1"/>
    <property type="match status" value="1"/>
</dbReference>
<feature type="signal peptide" evidence="2">
    <location>
        <begin position="1"/>
        <end position="19"/>
    </location>
</feature>
<dbReference type="PANTHER" id="PTHR30383:SF5">
    <property type="entry name" value="SGNH HYDROLASE-TYPE ESTERASE DOMAIN-CONTAINING PROTEIN"/>
    <property type="match status" value="1"/>
</dbReference>
<dbReference type="SUPFAM" id="SSF52266">
    <property type="entry name" value="SGNH hydrolase"/>
    <property type="match status" value="1"/>
</dbReference>
<dbReference type="Pfam" id="PF13472">
    <property type="entry name" value="Lipase_GDSL_2"/>
    <property type="match status" value="1"/>
</dbReference>
<dbReference type="Proteomes" id="UP000279994">
    <property type="component" value="Unassembled WGS sequence"/>
</dbReference>
<dbReference type="InterPro" id="IPR051532">
    <property type="entry name" value="Ester_Hydrolysis_Enzymes"/>
</dbReference>